<gene>
    <name evidence="3" type="ORF">D623_10002539</name>
</gene>
<protein>
    <submittedName>
        <fullName evidence="3">Uncharacterized protein</fullName>
    </submittedName>
</protein>
<evidence type="ECO:0000313" key="4">
    <source>
        <dbReference type="Proteomes" id="UP000052978"/>
    </source>
</evidence>
<feature type="signal peptide" evidence="2">
    <location>
        <begin position="1"/>
        <end position="24"/>
    </location>
</feature>
<reference evidence="3 4" key="1">
    <citation type="journal article" date="2013" name="Nat. Commun.">
        <title>Genome analysis reveals insights into physiology and longevity of the Brandt's bat Myotis brandtii.</title>
        <authorList>
            <person name="Seim I."/>
            <person name="Fang X."/>
            <person name="Xiong Z."/>
            <person name="Lobanov A.V."/>
            <person name="Huang Z."/>
            <person name="Ma S."/>
            <person name="Feng Y."/>
            <person name="Turanov A.A."/>
            <person name="Zhu Y."/>
            <person name="Lenz T.L."/>
            <person name="Gerashchenko M.V."/>
            <person name="Fan D."/>
            <person name="Hee Yim S."/>
            <person name="Yao X."/>
            <person name="Jordan D."/>
            <person name="Xiong Y."/>
            <person name="Ma Y."/>
            <person name="Lyapunov A.N."/>
            <person name="Chen G."/>
            <person name="Kulakova O.I."/>
            <person name="Sun Y."/>
            <person name="Lee S.G."/>
            <person name="Bronson R.T."/>
            <person name="Moskalev A.A."/>
            <person name="Sunyaev S.R."/>
            <person name="Zhang G."/>
            <person name="Krogh A."/>
            <person name="Wang J."/>
            <person name="Gladyshev V.N."/>
        </authorList>
    </citation>
    <scope>NUCLEOTIDE SEQUENCE [LARGE SCALE GENOMIC DNA]</scope>
</reference>
<dbReference type="Proteomes" id="UP000052978">
    <property type="component" value="Unassembled WGS sequence"/>
</dbReference>
<feature type="region of interest" description="Disordered" evidence="1">
    <location>
        <begin position="22"/>
        <end position="78"/>
    </location>
</feature>
<keyword evidence="4" id="KW-1185">Reference proteome</keyword>
<dbReference type="EMBL" id="KE164410">
    <property type="protein sequence ID" value="EPQ17804.1"/>
    <property type="molecule type" value="Genomic_DNA"/>
</dbReference>
<keyword evidence="2" id="KW-0732">Signal</keyword>
<dbReference type="AlphaFoldDB" id="S7NJX8"/>
<accession>S7NJX8</accession>
<organism evidence="3 4">
    <name type="scientific">Myotis brandtii</name>
    <name type="common">Brandt's bat</name>
    <dbReference type="NCBI Taxonomy" id="109478"/>
    <lineage>
        <taxon>Eukaryota</taxon>
        <taxon>Metazoa</taxon>
        <taxon>Chordata</taxon>
        <taxon>Craniata</taxon>
        <taxon>Vertebrata</taxon>
        <taxon>Euteleostomi</taxon>
        <taxon>Mammalia</taxon>
        <taxon>Eutheria</taxon>
        <taxon>Laurasiatheria</taxon>
        <taxon>Chiroptera</taxon>
        <taxon>Yangochiroptera</taxon>
        <taxon>Vespertilionidae</taxon>
        <taxon>Myotis</taxon>
    </lineage>
</organism>
<evidence type="ECO:0000256" key="2">
    <source>
        <dbReference type="SAM" id="SignalP"/>
    </source>
</evidence>
<sequence length="78" mass="8155">MRVLRPPTLLLLLSGALVLTPSWAGEAANQRPRGSRYNSQRKRPDSAGPPDAEDAGREAPHPPPAALGGAGPDPQLGR</sequence>
<evidence type="ECO:0000313" key="3">
    <source>
        <dbReference type="EMBL" id="EPQ17804.1"/>
    </source>
</evidence>
<name>S7NJX8_MYOBR</name>
<feature type="chain" id="PRO_5004543679" evidence="2">
    <location>
        <begin position="25"/>
        <end position="78"/>
    </location>
</feature>
<evidence type="ECO:0000256" key="1">
    <source>
        <dbReference type="SAM" id="MobiDB-lite"/>
    </source>
</evidence>
<proteinExistence type="predicted"/>